<organism evidence="1 2">
    <name type="scientific">Necator americanus</name>
    <name type="common">Human hookworm</name>
    <dbReference type="NCBI Taxonomy" id="51031"/>
    <lineage>
        <taxon>Eukaryota</taxon>
        <taxon>Metazoa</taxon>
        <taxon>Ecdysozoa</taxon>
        <taxon>Nematoda</taxon>
        <taxon>Chromadorea</taxon>
        <taxon>Rhabditida</taxon>
        <taxon>Rhabditina</taxon>
        <taxon>Rhabditomorpha</taxon>
        <taxon>Strongyloidea</taxon>
        <taxon>Ancylostomatidae</taxon>
        <taxon>Bunostominae</taxon>
        <taxon>Necator</taxon>
    </lineage>
</organism>
<keyword evidence="2" id="KW-1185">Reference proteome</keyword>
<sequence length="102" mass="11962">MSLSCQSSMRDRTIASSGKDFFTRKEDKARKFRKRLRTIVDWKLFATSAGFWKDSADDSIDEEYNRLVEHLRDCTKSAESFQTTKRRLSLETFELIRQRGAA</sequence>
<name>A0ABR1EN37_NECAM</name>
<gene>
    <name evidence="1" type="primary">Necator_chrX.g24504</name>
    <name evidence="1" type="ORF">RB195_024339</name>
</gene>
<proteinExistence type="predicted"/>
<reference evidence="1 2" key="1">
    <citation type="submission" date="2023-08" db="EMBL/GenBank/DDBJ databases">
        <title>A Necator americanus chromosomal reference genome.</title>
        <authorList>
            <person name="Ilik V."/>
            <person name="Petrzelkova K.J."/>
            <person name="Pardy F."/>
            <person name="Fuh T."/>
            <person name="Niatou-Singa F.S."/>
            <person name="Gouil Q."/>
            <person name="Baker L."/>
            <person name="Ritchie M.E."/>
            <person name="Jex A.R."/>
            <person name="Gazzola D."/>
            <person name="Li H."/>
            <person name="Toshio Fujiwara R."/>
            <person name="Zhan B."/>
            <person name="Aroian R.V."/>
            <person name="Pafco B."/>
            <person name="Schwarz E.M."/>
        </authorList>
    </citation>
    <scope>NUCLEOTIDE SEQUENCE [LARGE SCALE GENOMIC DNA]</scope>
    <source>
        <strain evidence="1 2">Aroian</strain>
        <tissue evidence="1">Whole animal</tissue>
    </source>
</reference>
<dbReference type="Proteomes" id="UP001303046">
    <property type="component" value="Unassembled WGS sequence"/>
</dbReference>
<comment type="caution">
    <text evidence="1">The sequence shown here is derived from an EMBL/GenBank/DDBJ whole genome shotgun (WGS) entry which is preliminary data.</text>
</comment>
<evidence type="ECO:0000313" key="1">
    <source>
        <dbReference type="EMBL" id="KAK6763968.1"/>
    </source>
</evidence>
<evidence type="ECO:0000313" key="2">
    <source>
        <dbReference type="Proteomes" id="UP001303046"/>
    </source>
</evidence>
<protein>
    <submittedName>
        <fullName evidence="1">Uncharacterized protein</fullName>
    </submittedName>
</protein>
<dbReference type="EMBL" id="JAVFWL010000006">
    <property type="protein sequence ID" value="KAK6763968.1"/>
    <property type="molecule type" value="Genomic_DNA"/>
</dbReference>
<accession>A0ABR1EN37</accession>